<evidence type="ECO:0000256" key="3">
    <source>
        <dbReference type="ARBA" id="ARBA00022723"/>
    </source>
</evidence>
<evidence type="ECO:0000256" key="5">
    <source>
        <dbReference type="PIRSR" id="PIRSR602678-1"/>
    </source>
</evidence>
<proteinExistence type="inferred from homology"/>
<feature type="binding site" evidence="5">
    <location>
        <position position="107"/>
    </location>
    <ligand>
        <name>a divalent metal cation</name>
        <dbReference type="ChEBI" id="CHEBI:60240"/>
        <label>1</label>
    </ligand>
</feature>
<comment type="caution">
    <text evidence="6">The sequence shown here is derived from an EMBL/GenBank/DDBJ whole genome shotgun (WGS) entry which is preliminary data.</text>
</comment>
<evidence type="ECO:0000313" key="7">
    <source>
        <dbReference type="Proteomes" id="UP000281498"/>
    </source>
</evidence>
<dbReference type="InterPro" id="IPR036069">
    <property type="entry name" value="DUF34/NIF3_sf"/>
</dbReference>
<dbReference type="NCBIfam" id="TIGR00486">
    <property type="entry name" value="YbgI_SA1388"/>
    <property type="match status" value="1"/>
</dbReference>
<dbReference type="InterPro" id="IPR002678">
    <property type="entry name" value="DUF34/NIF3"/>
</dbReference>
<organism evidence="6 7">
    <name type="scientific">Salipaludibacillus neizhouensis</name>
    <dbReference type="NCBI Taxonomy" id="885475"/>
    <lineage>
        <taxon>Bacteria</taxon>
        <taxon>Bacillati</taxon>
        <taxon>Bacillota</taxon>
        <taxon>Bacilli</taxon>
        <taxon>Bacillales</taxon>
        <taxon>Bacillaceae</taxon>
    </lineage>
</organism>
<dbReference type="FunFam" id="3.40.1390.30:FF:000001">
    <property type="entry name" value="GTP cyclohydrolase 1 type 2"/>
    <property type="match status" value="1"/>
</dbReference>
<feature type="binding site" evidence="5">
    <location>
        <position position="336"/>
    </location>
    <ligand>
        <name>a divalent metal cation</name>
        <dbReference type="ChEBI" id="CHEBI:60240"/>
        <label>1</label>
    </ligand>
</feature>
<accession>A0A3A9KYG6</accession>
<name>A0A3A9KYG6_9BACI</name>
<gene>
    <name evidence="6" type="ORF">CR203_01165</name>
</gene>
<dbReference type="OrthoDB" id="9792792at2"/>
<dbReference type="InterPro" id="IPR017221">
    <property type="entry name" value="DUF34/NIF3_bac"/>
</dbReference>
<dbReference type="RefSeq" id="WP_110937678.1">
    <property type="nucleotide sequence ID" value="NZ_KZ614146.1"/>
</dbReference>
<keyword evidence="7" id="KW-1185">Reference proteome</keyword>
<dbReference type="GO" id="GO:0005737">
    <property type="term" value="C:cytoplasm"/>
    <property type="evidence" value="ECO:0007669"/>
    <property type="project" value="TreeGrafter"/>
</dbReference>
<dbReference type="Gene3D" id="3.30.70.120">
    <property type="match status" value="1"/>
</dbReference>
<dbReference type="GO" id="GO:0046872">
    <property type="term" value="F:metal ion binding"/>
    <property type="evidence" value="ECO:0007669"/>
    <property type="project" value="UniProtKB-UniRule"/>
</dbReference>
<reference evidence="6 7" key="1">
    <citation type="submission" date="2017-10" db="EMBL/GenBank/DDBJ databases">
        <title>Bacillus sp. nov., a halophilic bacterium isolated from a Keqin Lake.</title>
        <authorList>
            <person name="Wang H."/>
        </authorList>
    </citation>
    <scope>NUCLEOTIDE SEQUENCE [LARGE SCALE GENOMIC DNA]</scope>
    <source>
        <strain evidence="6 7">KCTC 13187</strain>
    </source>
</reference>
<dbReference type="PANTHER" id="PTHR13799:SF14">
    <property type="entry name" value="GTP CYCLOHYDROLASE 1 TYPE 2 HOMOLOG"/>
    <property type="match status" value="1"/>
</dbReference>
<dbReference type="Gene3D" id="3.40.1390.30">
    <property type="entry name" value="NIF3 (NGG1p interacting factor 3)-like"/>
    <property type="match status" value="1"/>
</dbReference>
<evidence type="ECO:0000256" key="4">
    <source>
        <dbReference type="PIRNR" id="PIRNR037489"/>
    </source>
</evidence>
<evidence type="ECO:0000256" key="1">
    <source>
        <dbReference type="ARBA" id="ARBA00006964"/>
    </source>
</evidence>
<feature type="binding site" evidence="5">
    <location>
        <position position="68"/>
    </location>
    <ligand>
        <name>a divalent metal cation</name>
        <dbReference type="ChEBI" id="CHEBI:60240"/>
        <label>1</label>
    </ligand>
</feature>
<dbReference type="PANTHER" id="PTHR13799">
    <property type="entry name" value="NGG1 INTERACTING FACTOR 3"/>
    <property type="match status" value="1"/>
</dbReference>
<dbReference type="EMBL" id="PDOE01000001">
    <property type="protein sequence ID" value="RKL69376.1"/>
    <property type="molecule type" value="Genomic_DNA"/>
</dbReference>
<feature type="binding site" evidence="5">
    <location>
        <position position="69"/>
    </location>
    <ligand>
        <name>a divalent metal cation</name>
        <dbReference type="ChEBI" id="CHEBI:60240"/>
        <label>1</label>
    </ligand>
</feature>
<dbReference type="SUPFAM" id="SSF102705">
    <property type="entry name" value="NIF3 (NGG1p interacting factor 3)-like"/>
    <property type="match status" value="1"/>
</dbReference>
<dbReference type="AlphaFoldDB" id="A0A3A9KYG6"/>
<sequence>MVKLANGQTIIQSFEQFSPKSYAVEGDKVGLQVGTLNKPIKKVMIALDVLETVVDEAIDNDVDLIIAHHPVIFKPIKALRTDTGYGRTIEKLIKHNITVYAAHTNLDVAPGGVNDMMADALELTDLRVLVETDTDPLMKLVVFVPEEQADNVRQALGGAGAGYIGNYSHCTFNSLGTGAFKPEEGTDPFIGEKGKMEFVDEVKIETVYHASQQKKVIQAMTKAHPYEEVAYDLYQIASPGKPLGLGRIGYLENELTLDEFAEKVKLAFDVKGLRVVGEGNRKVKKVAVLGGDGNKYTFQAIRQGADVYVTGDLYYHVAHDAMVEGLAMVDPGHNVEKIMKEGVRKKVELFLRDKKYDTEVISSNVHTDPFRFL</sequence>
<dbReference type="FunFam" id="3.30.70.120:FF:000006">
    <property type="entry name" value="GTP cyclohydrolase 1 type 2 homolog"/>
    <property type="match status" value="1"/>
</dbReference>
<keyword evidence="3 4" id="KW-0479">Metal-binding</keyword>
<dbReference type="PIRSF" id="PIRSF037489">
    <property type="entry name" value="UCP037489_NIF3_YqfO"/>
    <property type="match status" value="1"/>
</dbReference>
<dbReference type="Proteomes" id="UP000281498">
    <property type="component" value="Unassembled WGS sequence"/>
</dbReference>
<dbReference type="Pfam" id="PF01784">
    <property type="entry name" value="DUF34_NIF3"/>
    <property type="match status" value="1"/>
</dbReference>
<comment type="similarity">
    <text evidence="1 4">Belongs to the GTP cyclohydrolase I type 2/NIF3 family.</text>
</comment>
<evidence type="ECO:0000256" key="2">
    <source>
        <dbReference type="ARBA" id="ARBA00022112"/>
    </source>
</evidence>
<dbReference type="InterPro" id="IPR015867">
    <property type="entry name" value="N-reg_PII/ATP_PRibTrfase_C"/>
</dbReference>
<feature type="binding site" evidence="5">
    <location>
        <position position="333"/>
    </location>
    <ligand>
        <name>a divalent metal cation</name>
        <dbReference type="ChEBI" id="CHEBI:60240"/>
        <label>1</label>
    </ligand>
</feature>
<evidence type="ECO:0000313" key="6">
    <source>
        <dbReference type="EMBL" id="RKL69376.1"/>
    </source>
</evidence>
<protein>
    <recommendedName>
        <fullName evidence="2 4">GTP cyclohydrolase 1 type 2 homolog</fullName>
    </recommendedName>
</protein>